<evidence type="ECO:0000313" key="15">
    <source>
        <dbReference type="Proteomes" id="UP001501183"/>
    </source>
</evidence>
<comment type="catalytic activity">
    <reaction evidence="11 12">
        <text>L-aspartate 4-semialdehyde + pyruvate = (2S,4S)-4-hydroxy-2,3,4,5-tetrahydrodipicolinate + H2O + H(+)</text>
        <dbReference type="Rhea" id="RHEA:34171"/>
        <dbReference type="ChEBI" id="CHEBI:15361"/>
        <dbReference type="ChEBI" id="CHEBI:15377"/>
        <dbReference type="ChEBI" id="CHEBI:15378"/>
        <dbReference type="ChEBI" id="CHEBI:67139"/>
        <dbReference type="ChEBI" id="CHEBI:537519"/>
        <dbReference type="EC" id="4.3.3.7"/>
    </reaction>
</comment>
<evidence type="ECO:0000256" key="7">
    <source>
        <dbReference type="ARBA" id="ARBA00022915"/>
    </source>
</evidence>
<evidence type="ECO:0000256" key="10">
    <source>
        <dbReference type="ARBA" id="ARBA00023270"/>
    </source>
</evidence>
<accession>A0ABP8P7N9</accession>
<dbReference type="Pfam" id="PF00701">
    <property type="entry name" value="DHDPS"/>
    <property type="match status" value="1"/>
</dbReference>
<keyword evidence="9 12" id="KW-0456">Lyase</keyword>
<keyword evidence="15" id="KW-1185">Reference proteome</keyword>
<dbReference type="EMBL" id="BAABFB010000050">
    <property type="protein sequence ID" value="GAA4481844.1"/>
    <property type="molecule type" value="Genomic_DNA"/>
</dbReference>
<proteinExistence type="inferred from homology"/>
<feature type="active site" description="Schiff-base intermediate with substrate" evidence="12">
    <location>
        <position position="166"/>
    </location>
</feature>
<protein>
    <recommendedName>
        <fullName evidence="4 12">4-hydroxy-tetrahydrodipicolinate synthase</fullName>
        <shortName evidence="12">HTPA synthase</shortName>
        <ecNumber evidence="4 12">4.3.3.7</ecNumber>
    </recommendedName>
</protein>
<evidence type="ECO:0000256" key="1">
    <source>
        <dbReference type="ARBA" id="ARBA00003294"/>
    </source>
</evidence>
<gene>
    <name evidence="14" type="primary">dapA_2</name>
    <name evidence="12" type="synonym">dapA</name>
    <name evidence="14" type="ORF">GCM10023094_30700</name>
</gene>
<reference evidence="15" key="1">
    <citation type="journal article" date="2019" name="Int. J. Syst. Evol. Microbiol.">
        <title>The Global Catalogue of Microorganisms (GCM) 10K type strain sequencing project: providing services to taxonomists for standard genome sequencing and annotation.</title>
        <authorList>
            <consortium name="The Broad Institute Genomics Platform"/>
            <consortium name="The Broad Institute Genome Sequencing Center for Infectious Disease"/>
            <person name="Wu L."/>
            <person name="Ma J."/>
        </authorList>
    </citation>
    <scope>NUCLEOTIDE SEQUENCE [LARGE SCALE GENOMIC DNA]</scope>
    <source>
        <strain evidence="15">JCM 32206</strain>
    </source>
</reference>
<evidence type="ECO:0000256" key="6">
    <source>
        <dbReference type="ARBA" id="ARBA00022605"/>
    </source>
</evidence>
<dbReference type="SMART" id="SM01130">
    <property type="entry name" value="DHDPS"/>
    <property type="match status" value="1"/>
</dbReference>
<feature type="active site" description="Proton donor/acceptor" evidence="12">
    <location>
        <position position="138"/>
    </location>
</feature>
<dbReference type="PROSITE" id="PS00666">
    <property type="entry name" value="DHDPS_2"/>
    <property type="match status" value="1"/>
</dbReference>
<organism evidence="14 15">
    <name type="scientific">Rhodococcus olei</name>
    <dbReference type="NCBI Taxonomy" id="2161675"/>
    <lineage>
        <taxon>Bacteria</taxon>
        <taxon>Bacillati</taxon>
        <taxon>Actinomycetota</taxon>
        <taxon>Actinomycetes</taxon>
        <taxon>Mycobacteriales</taxon>
        <taxon>Nocardiaceae</taxon>
        <taxon>Rhodococcus</taxon>
    </lineage>
</organism>
<dbReference type="PRINTS" id="PR00146">
    <property type="entry name" value="DHPICSNTHASE"/>
</dbReference>
<feature type="binding site" evidence="12">
    <location>
        <position position="209"/>
    </location>
    <ligand>
        <name>pyruvate</name>
        <dbReference type="ChEBI" id="CHEBI:15361"/>
    </ligand>
</feature>
<evidence type="ECO:0000256" key="11">
    <source>
        <dbReference type="ARBA" id="ARBA00047836"/>
    </source>
</evidence>
<sequence length="299" mass="31608">MTLHLTGIHVPLVTPFTDSGELAATHLERLAHTVIDEGAAGIVALGTTAEPATLSPQERRDVLRICSRVCGERGVPLLVGAGSNSTADTVRAIDEVDRQADVAAVLAVVPYYTRPSEAGVVAHFEHVADRSPRPLVLYNIPYRTGQHLGWESVLRLSEHPRIVGVKQAVGAVDTDTALLLSQAADTFSVLAGEDALVSPLLAMGAAGAIAATANVCTPELAELFRLWRNGTPAQARTLGQRLVPLVCRLMSEPNPTVVKAVLHAQGRIPTPDVRLPLLPAGEPSAIVAALEQLRLQYAA</sequence>
<comment type="function">
    <text evidence="1 12">Catalyzes the condensation of (S)-aspartate-beta-semialdehyde [(S)-ASA] and pyruvate to 4-hydroxy-tetrahydrodipicolinate (HTPA).</text>
</comment>
<dbReference type="HAMAP" id="MF_00418">
    <property type="entry name" value="DapA"/>
    <property type="match status" value="1"/>
</dbReference>
<feature type="site" description="Part of a proton relay during catalysis" evidence="12">
    <location>
        <position position="47"/>
    </location>
</feature>
<evidence type="ECO:0000256" key="8">
    <source>
        <dbReference type="ARBA" id="ARBA00023154"/>
    </source>
</evidence>
<dbReference type="PIRSF" id="PIRSF001365">
    <property type="entry name" value="DHDPS"/>
    <property type="match status" value="1"/>
</dbReference>
<evidence type="ECO:0000256" key="4">
    <source>
        <dbReference type="ARBA" id="ARBA00012086"/>
    </source>
</evidence>
<dbReference type="Gene3D" id="3.20.20.70">
    <property type="entry name" value="Aldolase class I"/>
    <property type="match status" value="1"/>
</dbReference>
<keyword evidence="5 12" id="KW-0963">Cytoplasm</keyword>
<evidence type="ECO:0000256" key="5">
    <source>
        <dbReference type="ARBA" id="ARBA00022490"/>
    </source>
</evidence>
<keyword evidence="8 12" id="KW-0457">Lysine biosynthesis</keyword>
<name>A0ABP8P7N9_9NOCA</name>
<dbReference type="InterPro" id="IPR005263">
    <property type="entry name" value="DapA"/>
</dbReference>
<dbReference type="PANTHER" id="PTHR12128">
    <property type="entry name" value="DIHYDRODIPICOLINATE SYNTHASE"/>
    <property type="match status" value="1"/>
</dbReference>
<dbReference type="InterPro" id="IPR002220">
    <property type="entry name" value="DapA-like"/>
</dbReference>
<dbReference type="InterPro" id="IPR020625">
    <property type="entry name" value="Schiff_base-form_aldolases_AS"/>
</dbReference>
<keyword evidence="7 12" id="KW-0220">Diaminopimelate biosynthesis</keyword>
<evidence type="ECO:0000256" key="13">
    <source>
        <dbReference type="PIRNR" id="PIRNR001365"/>
    </source>
</evidence>
<dbReference type="InterPro" id="IPR013785">
    <property type="entry name" value="Aldolase_TIM"/>
</dbReference>
<keyword evidence="6 12" id="KW-0028">Amino-acid biosynthesis</keyword>
<comment type="subcellular location">
    <subcellularLocation>
        <location evidence="12">Cytoplasm</location>
    </subcellularLocation>
</comment>
<evidence type="ECO:0000256" key="12">
    <source>
        <dbReference type="HAMAP-Rule" id="MF_00418"/>
    </source>
</evidence>
<evidence type="ECO:0000256" key="2">
    <source>
        <dbReference type="ARBA" id="ARBA00005120"/>
    </source>
</evidence>
<dbReference type="Proteomes" id="UP001501183">
    <property type="component" value="Unassembled WGS sequence"/>
</dbReference>
<dbReference type="PANTHER" id="PTHR12128:SF66">
    <property type="entry name" value="4-HYDROXY-2-OXOGLUTARATE ALDOLASE, MITOCHONDRIAL"/>
    <property type="match status" value="1"/>
</dbReference>
<comment type="subunit">
    <text evidence="12">Homotetramer; dimer of dimers.</text>
</comment>
<comment type="similarity">
    <text evidence="3 12 13">Belongs to the DapA family.</text>
</comment>
<dbReference type="RefSeq" id="WP_345346526.1">
    <property type="nucleotide sequence ID" value="NZ_BAABFB010000050.1"/>
</dbReference>
<comment type="caution">
    <text evidence="12">Was originally thought to be a dihydrodipicolinate synthase (DHDPS), catalyzing the condensation of (S)-aspartate-beta-semialdehyde [(S)-ASA] and pyruvate to dihydrodipicolinate (DHDP). However, it was shown in E.coli that the product of the enzymatic reaction is not dihydrodipicolinate but in fact (4S)-4-hydroxy-2,3,4,5-tetrahydro-(2S)-dipicolinic acid (HTPA), and that the consecutive dehydration reaction leading to DHDP is not spontaneous but catalyzed by DapB.</text>
</comment>
<dbReference type="EC" id="4.3.3.7" evidence="4 12"/>
<comment type="caution">
    <text evidence="14">The sequence shown here is derived from an EMBL/GenBank/DDBJ whole genome shotgun (WGS) entry which is preliminary data.</text>
</comment>
<evidence type="ECO:0000313" key="14">
    <source>
        <dbReference type="EMBL" id="GAA4481844.1"/>
    </source>
</evidence>
<dbReference type="SUPFAM" id="SSF51569">
    <property type="entry name" value="Aldolase"/>
    <property type="match status" value="1"/>
</dbReference>
<evidence type="ECO:0000256" key="9">
    <source>
        <dbReference type="ARBA" id="ARBA00023239"/>
    </source>
</evidence>
<keyword evidence="10 12" id="KW-0704">Schiff base</keyword>
<evidence type="ECO:0000256" key="3">
    <source>
        <dbReference type="ARBA" id="ARBA00007592"/>
    </source>
</evidence>
<dbReference type="NCBIfam" id="TIGR00674">
    <property type="entry name" value="dapA"/>
    <property type="match status" value="1"/>
</dbReference>
<comment type="pathway">
    <text evidence="2 12">Amino-acid biosynthesis; L-lysine biosynthesis via DAP pathway; (S)-tetrahydrodipicolinate from L-aspartate: step 3/4.</text>
</comment>
<feature type="site" description="Part of a proton relay during catalysis" evidence="12">
    <location>
        <position position="112"/>
    </location>
</feature>
<feature type="binding site" evidence="12">
    <location>
        <position position="48"/>
    </location>
    <ligand>
        <name>pyruvate</name>
        <dbReference type="ChEBI" id="CHEBI:15361"/>
    </ligand>
</feature>